<organism evidence="2 3">
    <name type="scientific">Cirrhinus molitorella</name>
    <name type="common">mud carp</name>
    <dbReference type="NCBI Taxonomy" id="172907"/>
    <lineage>
        <taxon>Eukaryota</taxon>
        <taxon>Metazoa</taxon>
        <taxon>Chordata</taxon>
        <taxon>Craniata</taxon>
        <taxon>Vertebrata</taxon>
        <taxon>Euteleostomi</taxon>
        <taxon>Actinopterygii</taxon>
        <taxon>Neopterygii</taxon>
        <taxon>Teleostei</taxon>
        <taxon>Ostariophysi</taxon>
        <taxon>Cypriniformes</taxon>
        <taxon>Cyprinidae</taxon>
        <taxon>Labeoninae</taxon>
        <taxon>Labeonini</taxon>
        <taxon>Cirrhinus</taxon>
    </lineage>
</organism>
<feature type="signal peptide" evidence="1">
    <location>
        <begin position="1"/>
        <end position="22"/>
    </location>
</feature>
<dbReference type="Proteomes" id="UP001558613">
    <property type="component" value="Unassembled WGS sequence"/>
</dbReference>
<sequence>MLPVAKILLFLGAAILGGLVISIPKGQNSGTQVCVDNNSGERQLREAAQRALNAINSTRRPSASYKRAARGQHVFNNGLLGFHRSVLQALLREVGGYDEQLENQMQYLIPPLNRNVQHAISTMVARFR</sequence>
<protein>
    <submittedName>
        <fullName evidence="2">Uncharacterized protein</fullName>
    </submittedName>
</protein>
<proteinExistence type="predicted"/>
<keyword evidence="3" id="KW-1185">Reference proteome</keyword>
<name>A0ABR3NR64_9TELE</name>
<dbReference type="EMBL" id="JAYMGO010000003">
    <property type="protein sequence ID" value="KAL1279414.1"/>
    <property type="molecule type" value="Genomic_DNA"/>
</dbReference>
<evidence type="ECO:0000256" key="1">
    <source>
        <dbReference type="SAM" id="SignalP"/>
    </source>
</evidence>
<reference evidence="2 3" key="1">
    <citation type="submission" date="2023-09" db="EMBL/GenBank/DDBJ databases">
        <authorList>
            <person name="Wang M."/>
        </authorList>
    </citation>
    <scope>NUCLEOTIDE SEQUENCE [LARGE SCALE GENOMIC DNA]</scope>
    <source>
        <strain evidence="2">GT-2023</strain>
        <tissue evidence="2">Liver</tissue>
    </source>
</reference>
<feature type="chain" id="PRO_5046656004" evidence="1">
    <location>
        <begin position="23"/>
        <end position="128"/>
    </location>
</feature>
<comment type="caution">
    <text evidence="2">The sequence shown here is derived from an EMBL/GenBank/DDBJ whole genome shotgun (WGS) entry which is preliminary data.</text>
</comment>
<accession>A0ABR3NR64</accession>
<evidence type="ECO:0000313" key="3">
    <source>
        <dbReference type="Proteomes" id="UP001558613"/>
    </source>
</evidence>
<gene>
    <name evidence="2" type="ORF">QQF64_026087</name>
</gene>
<keyword evidence="1" id="KW-0732">Signal</keyword>
<evidence type="ECO:0000313" key="2">
    <source>
        <dbReference type="EMBL" id="KAL1279414.1"/>
    </source>
</evidence>